<evidence type="ECO:0000256" key="1">
    <source>
        <dbReference type="ARBA" id="ARBA00022553"/>
    </source>
</evidence>
<keyword evidence="6" id="KW-1185">Reference proteome</keyword>
<dbReference type="GO" id="GO:0032259">
    <property type="term" value="P:methylation"/>
    <property type="evidence" value="ECO:0007669"/>
    <property type="project" value="UniProtKB-KW"/>
</dbReference>
<evidence type="ECO:0000256" key="2">
    <source>
        <dbReference type="ARBA" id="ARBA00022603"/>
    </source>
</evidence>
<dbReference type="CDD" id="cd02440">
    <property type="entry name" value="AdoMet_MTases"/>
    <property type="match status" value="1"/>
</dbReference>
<evidence type="ECO:0000313" key="5">
    <source>
        <dbReference type="EMBL" id="BEI91593.1"/>
    </source>
</evidence>
<dbReference type="Pfam" id="PF05724">
    <property type="entry name" value="TPMT"/>
    <property type="match status" value="1"/>
</dbReference>
<keyword evidence="4" id="KW-0949">S-adenosyl-L-methionine</keyword>
<protein>
    <recommendedName>
        <fullName evidence="7">S-adenosyl-L-methionine-dependent methyltransferase</fullName>
    </recommendedName>
</protein>
<evidence type="ECO:0008006" key="7">
    <source>
        <dbReference type="Google" id="ProtNLM"/>
    </source>
</evidence>
<dbReference type="PANTHER" id="PTHR32183:SF6">
    <property type="entry name" value="CYSTEINE SULFINATE DESULFINASE_CYSTEINE DESULFURASE AND RELATED ENZYMES"/>
    <property type="match status" value="1"/>
</dbReference>
<reference evidence="5" key="1">
    <citation type="journal article" date="2023" name="BMC Genomics">
        <title>Chromosome-level genome assemblies of Cutaneotrichosporon spp. (Trichosporonales, Basidiomycota) reveal imbalanced evolution between nucleotide sequences and chromosome synteny.</title>
        <authorList>
            <person name="Kobayashi Y."/>
            <person name="Kayamori A."/>
            <person name="Aoki K."/>
            <person name="Shiwa Y."/>
            <person name="Matsutani M."/>
            <person name="Fujita N."/>
            <person name="Sugita T."/>
            <person name="Iwasaki W."/>
            <person name="Tanaka N."/>
            <person name="Takashima M."/>
        </authorList>
    </citation>
    <scope>NUCLEOTIDE SEQUENCE</scope>
    <source>
        <strain evidence="5">HIS019</strain>
    </source>
</reference>
<name>A0AA48QVR1_9TREE</name>
<keyword evidence="3" id="KW-0808">Transferase</keyword>
<dbReference type="AlphaFoldDB" id="A0AA48QVR1"/>
<dbReference type="GeneID" id="85495463"/>
<evidence type="ECO:0000256" key="3">
    <source>
        <dbReference type="ARBA" id="ARBA00022679"/>
    </source>
</evidence>
<dbReference type="KEGG" id="ccac:CcaHIS019_0404130"/>
<sequence length="219" mass="24358">MADVKPTDEQNYPQMWEHRWDSKNTAWDQGTVHPALSEFLASPAAETAGVPTSGKALVPGCGLGYDVDLFARRGLDATGLDVAPTGAAKADQWVKSQSGQKGSAQVVCGDFFKWSPEEKFDLIYDYTFLCALPPTLRPQWGQRMTELSKNSPNTRLITLQYPLQGNPLPFGPPFALEESVYRDVLGDAWEAVYDEAVLEEQKRKNAPPGNERLVVWKRK</sequence>
<dbReference type="Proteomes" id="UP001233271">
    <property type="component" value="Chromosome 4"/>
</dbReference>
<keyword evidence="2" id="KW-0489">Methyltransferase</keyword>
<dbReference type="EMBL" id="AP028215">
    <property type="protein sequence ID" value="BEI91593.1"/>
    <property type="molecule type" value="Genomic_DNA"/>
</dbReference>
<evidence type="ECO:0000256" key="4">
    <source>
        <dbReference type="ARBA" id="ARBA00022691"/>
    </source>
</evidence>
<keyword evidence="1" id="KW-0597">Phosphoprotein</keyword>
<dbReference type="SUPFAM" id="SSF53335">
    <property type="entry name" value="S-adenosyl-L-methionine-dependent methyltransferases"/>
    <property type="match status" value="1"/>
</dbReference>
<dbReference type="GO" id="GO:0008757">
    <property type="term" value="F:S-adenosylmethionine-dependent methyltransferase activity"/>
    <property type="evidence" value="ECO:0007669"/>
    <property type="project" value="InterPro"/>
</dbReference>
<evidence type="ECO:0000313" key="6">
    <source>
        <dbReference type="Proteomes" id="UP001233271"/>
    </source>
</evidence>
<accession>A0AA48QVR1</accession>
<proteinExistence type="predicted"/>
<dbReference type="RefSeq" id="XP_060456858.1">
    <property type="nucleotide sequence ID" value="XM_060600246.1"/>
</dbReference>
<dbReference type="PANTHER" id="PTHR32183">
    <property type="match status" value="1"/>
</dbReference>
<dbReference type="InterPro" id="IPR029063">
    <property type="entry name" value="SAM-dependent_MTases_sf"/>
</dbReference>
<organism evidence="5 6">
    <name type="scientific">Cutaneotrichosporon cavernicola</name>
    <dbReference type="NCBI Taxonomy" id="279322"/>
    <lineage>
        <taxon>Eukaryota</taxon>
        <taxon>Fungi</taxon>
        <taxon>Dikarya</taxon>
        <taxon>Basidiomycota</taxon>
        <taxon>Agaricomycotina</taxon>
        <taxon>Tremellomycetes</taxon>
        <taxon>Trichosporonales</taxon>
        <taxon>Trichosporonaceae</taxon>
        <taxon>Cutaneotrichosporon</taxon>
    </lineage>
</organism>
<dbReference type="Gene3D" id="3.40.50.150">
    <property type="entry name" value="Vaccinia Virus protein VP39"/>
    <property type="match status" value="1"/>
</dbReference>
<dbReference type="PROSITE" id="PS51585">
    <property type="entry name" value="SAM_MT_TPMT"/>
    <property type="match status" value="1"/>
</dbReference>
<dbReference type="InterPro" id="IPR008854">
    <property type="entry name" value="TPMT"/>
</dbReference>
<gene>
    <name evidence="5" type="ORF">CcaverHIS019_0404130</name>
</gene>